<dbReference type="Pfam" id="PF23572">
    <property type="entry name" value="GH3_C"/>
    <property type="match status" value="1"/>
</dbReference>
<accession>A0A328DLF6</accession>
<evidence type="ECO:0000259" key="4">
    <source>
        <dbReference type="Pfam" id="PF23572"/>
    </source>
</evidence>
<evidence type="ECO:0000256" key="1">
    <source>
        <dbReference type="ARBA" id="ARBA00008068"/>
    </source>
</evidence>
<dbReference type="PANTHER" id="PTHR31901:SF5">
    <property type="entry name" value="JASMONOYL--L-AMINO ACID SYNTHETASE JAR1"/>
    <property type="match status" value="1"/>
</dbReference>
<dbReference type="InterPro" id="IPR004993">
    <property type="entry name" value="GH3"/>
</dbReference>
<organism evidence="5 6">
    <name type="scientific">Cuscuta australis</name>
    <dbReference type="NCBI Taxonomy" id="267555"/>
    <lineage>
        <taxon>Eukaryota</taxon>
        <taxon>Viridiplantae</taxon>
        <taxon>Streptophyta</taxon>
        <taxon>Embryophyta</taxon>
        <taxon>Tracheophyta</taxon>
        <taxon>Spermatophyta</taxon>
        <taxon>Magnoliopsida</taxon>
        <taxon>eudicotyledons</taxon>
        <taxon>Gunneridae</taxon>
        <taxon>Pentapetalae</taxon>
        <taxon>asterids</taxon>
        <taxon>lamiids</taxon>
        <taxon>Solanales</taxon>
        <taxon>Convolvulaceae</taxon>
        <taxon>Cuscuteae</taxon>
        <taxon>Cuscuta</taxon>
        <taxon>Cuscuta subgen. Grammica</taxon>
        <taxon>Cuscuta sect. Cleistogrammica</taxon>
    </lineage>
</organism>
<keyword evidence="2" id="KW-0436">Ligase</keyword>
<dbReference type="AlphaFoldDB" id="A0A328DLF6"/>
<dbReference type="GO" id="GO:0016881">
    <property type="term" value="F:acid-amino acid ligase activity"/>
    <property type="evidence" value="ECO:0007669"/>
    <property type="project" value="TreeGrafter"/>
</dbReference>
<protein>
    <submittedName>
        <fullName evidence="5">Uncharacterized protein</fullName>
    </submittedName>
</protein>
<evidence type="ECO:0000313" key="6">
    <source>
        <dbReference type="Proteomes" id="UP000249390"/>
    </source>
</evidence>
<dbReference type="GO" id="GO:0005737">
    <property type="term" value="C:cytoplasm"/>
    <property type="evidence" value="ECO:0007669"/>
    <property type="project" value="TreeGrafter"/>
</dbReference>
<comment type="caution">
    <text evidence="5">The sequence shown here is derived from an EMBL/GenBank/DDBJ whole genome shotgun (WGS) entry which is preliminary data.</text>
</comment>
<sequence length="583" mass="64696">MATAAAFNVEEVVEVLESLTRDAGKVQEETLRRILEENKETEYLQKWGLNGRTDPVSFKASVPLVLHMDLDPYIQRIADGDASPVLTAKPVTAMSMSSGTSQGKQKYIPFTEAMFKSSLFVLSTSFAYRNREFPIGEGKVLQFLYSSKKVQSSKGGLPAAPVSAHVFNRPEYSEMLKGMSTPSCSPSEVIHGPDFQESLYCHLLSALIFRHRIQFVASVFAHGIILALRRFEQVWEELCADIRTGVVSTARVSSPSVRAAMSKLLSEPDPQSADEIHRTCKRLMEKGWSGLIPELFPNAKYIHCIMTGTMQPYVKKMRHYAGETPLLSADYGASEGWVGLNVNPRDPPETATFAVVPNVAYFEFIPLKNNGSPDSDSATVGLTEVRVGEEYEIVMTNDTGMYRYRLGDIVKVHGFHNKTPLLRYVCRKNVLLNIDIDKNTEEDLQLSVEAAAAKLLSSSNNKTELHDFTSHIDKSAYPGHYVIFWELSGEATDDQVLQECCDCMDRSFADMGYVVSRKTKTIGPLELRVVRGGTFGKILSHYVGLGTAANQFKSPRFVAETNGAVLGILAHNLIKCFFSSAYD</sequence>
<comment type="similarity">
    <text evidence="1">Belongs to the IAA-amido conjugating enzyme family.</text>
</comment>
<proteinExistence type="inferred from homology"/>
<dbReference type="InterPro" id="IPR055378">
    <property type="entry name" value="GH3_C"/>
</dbReference>
<reference evidence="5 6" key="1">
    <citation type="submission" date="2018-06" db="EMBL/GenBank/DDBJ databases">
        <title>The Genome of Cuscuta australis (Dodder) Provides Insight into the Evolution of Plant Parasitism.</title>
        <authorList>
            <person name="Liu H."/>
        </authorList>
    </citation>
    <scope>NUCLEOTIDE SEQUENCE [LARGE SCALE GENOMIC DNA]</scope>
    <source>
        <strain evidence="6">cv. Yunnan</strain>
        <tissue evidence="5">Vines</tissue>
    </source>
</reference>
<feature type="domain" description="GH3 C-terminal" evidence="4">
    <location>
        <begin position="442"/>
        <end position="560"/>
    </location>
</feature>
<name>A0A328DLF6_9ASTE</name>
<keyword evidence="6" id="KW-1185">Reference proteome</keyword>
<dbReference type="Pfam" id="PF03321">
    <property type="entry name" value="GH3"/>
    <property type="match status" value="1"/>
</dbReference>
<dbReference type="EMBL" id="NQVE01000133">
    <property type="protein sequence ID" value="RAL45478.1"/>
    <property type="molecule type" value="Genomic_DNA"/>
</dbReference>
<gene>
    <name evidence="5" type="ORF">DM860_014867</name>
</gene>
<evidence type="ECO:0000259" key="3">
    <source>
        <dbReference type="Pfam" id="PF23571"/>
    </source>
</evidence>
<evidence type="ECO:0000313" key="5">
    <source>
        <dbReference type="EMBL" id="RAL45478.1"/>
    </source>
</evidence>
<feature type="domain" description="GH3 middle" evidence="3">
    <location>
        <begin position="354"/>
        <end position="427"/>
    </location>
</feature>
<dbReference type="InterPro" id="IPR055377">
    <property type="entry name" value="GH3_M"/>
</dbReference>
<dbReference type="PANTHER" id="PTHR31901">
    <property type="entry name" value="GH3 DOMAIN-CONTAINING PROTEIN"/>
    <property type="match status" value="1"/>
</dbReference>
<dbReference type="Pfam" id="PF23571">
    <property type="entry name" value="GH3_M"/>
    <property type="match status" value="1"/>
</dbReference>
<dbReference type="Proteomes" id="UP000249390">
    <property type="component" value="Unassembled WGS sequence"/>
</dbReference>
<evidence type="ECO:0000256" key="2">
    <source>
        <dbReference type="ARBA" id="ARBA00022598"/>
    </source>
</evidence>